<dbReference type="RefSeq" id="XP_025426154.1">
    <property type="nucleotide sequence ID" value="XM_025578451.1"/>
</dbReference>
<reference evidence="1 2" key="1">
    <citation type="submission" date="2016-12" db="EMBL/GenBank/DDBJ databases">
        <title>The genomes of Aspergillus section Nigri reveals drivers in fungal speciation.</title>
        <authorList>
            <consortium name="DOE Joint Genome Institute"/>
            <person name="Vesth T.C."/>
            <person name="Nybo J."/>
            <person name="Theobald S."/>
            <person name="Brandl J."/>
            <person name="Frisvad J.C."/>
            <person name="Nielsen K.F."/>
            <person name="Lyhne E.K."/>
            <person name="Kogle M.E."/>
            <person name="Kuo A."/>
            <person name="Riley R."/>
            <person name="Clum A."/>
            <person name="Nolan M."/>
            <person name="Lipzen A."/>
            <person name="Salamov A."/>
            <person name="Henrissat B."/>
            <person name="Wiebenga A."/>
            <person name="De Vries R.P."/>
            <person name="Grigoriev I.V."/>
            <person name="Mortensen U.H."/>
            <person name="Andersen M.R."/>
            <person name="Baker S.E."/>
        </authorList>
    </citation>
    <scope>NUCLEOTIDE SEQUENCE [LARGE SCALE GENOMIC DNA]</scope>
    <source>
        <strain evidence="1 2">JOP 1030-1</strain>
    </source>
</reference>
<accession>A0A318ZXN0</accession>
<dbReference type="STRING" id="1450539.A0A318ZXN0"/>
<keyword evidence="2" id="KW-1185">Reference proteome</keyword>
<dbReference type="Proteomes" id="UP000248349">
    <property type="component" value="Unassembled WGS sequence"/>
</dbReference>
<dbReference type="OrthoDB" id="66881at2759"/>
<dbReference type="Gene3D" id="3.50.50.60">
    <property type="entry name" value="FAD/NAD(P)-binding domain"/>
    <property type="match status" value="1"/>
</dbReference>
<dbReference type="EMBL" id="KZ821297">
    <property type="protein sequence ID" value="PYH40172.1"/>
    <property type="molecule type" value="Genomic_DNA"/>
</dbReference>
<dbReference type="InterPro" id="IPR036188">
    <property type="entry name" value="FAD/NAD-bd_sf"/>
</dbReference>
<dbReference type="GeneID" id="37079680"/>
<gene>
    <name evidence="1" type="ORF">BP01DRAFT_396084</name>
</gene>
<evidence type="ECO:0000313" key="2">
    <source>
        <dbReference type="Proteomes" id="UP000248349"/>
    </source>
</evidence>
<name>A0A318ZXN0_9EURO</name>
<evidence type="ECO:0000313" key="1">
    <source>
        <dbReference type="EMBL" id="PYH40172.1"/>
    </source>
</evidence>
<protein>
    <submittedName>
        <fullName evidence="1">Uncharacterized protein</fullName>
    </submittedName>
</protein>
<sequence length="171" mass="18835">MNPSGLSAIKALQDEDTFDVVRVCERCERVGGIWHYDPTPDPFPSPNSPLDAFDSTLSSLPSFTPPLPETTTARTGIDTHRDSNVGAQAMAFMHTPFPDTNSAASIKQLSPANASRPVAVVTNYIENLFWPYLNLVSMSTTVERVEKIGARWKLTMRQSSPLHRGNPQDYG</sequence>
<dbReference type="AlphaFoldDB" id="A0A318ZXN0"/>
<organism evidence="1 2">
    <name type="scientific">Aspergillus saccharolyticus JOP 1030-1</name>
    <dbReference type="NCBI Taxonomy" id="1450539"/>
    <lineage>
        <taxon>Eukaryota</taxon>
        <taxon>Fungi</taxon>
        <taxon>Dikarya</taxon>
        <taxon>Ascomycota</taxon>
        <taxon>Pezizomycotina</taxon>
        <taxon>Eurotiomycetes</taxon>
        <taxon>Eurotiomycetidae</taxon>
        <taxon>Eurotiales</taxon>
        <taxon>Aspergillaceae</taxon>
        <taxon>Aspergillus</taxon>
        <taxon>Aspergillus subgen. Circumdati</taxon>
    </lineage>
</organism>
<proteinExistence type="predicted"/>